<feature type="binding site" evidence="4">
    <location>
        <begin position="11"/>
        <end position="12"/>
    </location>
    <ligand>
        <name>1-deoxy-D-xylulose 5-phosphate</name>
        <dbReference type="ChEBI" id="CHEBI:57792"/>
    </ligand>
</feature>
<proteinExistence type="inferred from homology"/>
<evidence type="ECO:0000256" key="2">
    <source>
        <dbReference type="ARBA" id="ARBA00022679"/>
    </source>
</evidence>
<comment type="similarity">
    <text evidence="4">Belongs to the PNP synthase family.</text>
</comment>
<feature type="binding site" evidence="4">
    <location>
        <position position="20"/>
    </location>
    <ligand>
        <name>3-amino-2-oxopropyl phosphate</name>
        <dbReference type="ChEBI" id="CHEBI:57279"/>
    </ligand>
</feature>
<dbReference type="InterPro" id="IPR036130">
    <property type="entry name" value="Pyridoxine-5'_phos_synth"/>
</dbReference>
<evidence type="ECO:0000256" key="3">
    <source>
        <dbReference type="ARBA" id="ARBA00023096"/>
    </source>
</evidence>
<feature type="site" description="Transition state stabilizer" evidence="4">
    <location>
        <position position="153"/>
    </location>
</feature>
<dbReference type="InterPro" id="IPR013785">
    <property type="entry name" value="Aldolase_TIM"/>
</dbReference>
<organism evidence="6">
    <name type="scientific">Candidatus Aschnera chinzeii</name>
    <dbReference type="NCBI Taxonomy" id="1485666"/>
    <lineage>
        <taxon>Bacteria</taxon>
        <taxon>Pseudomonadati</taxon>
        <taxon>Pseudomonadota</taxon>
        <taxon>Gammaproteobacteria</taxon>
        <taxon>Enterobacterales</taxon>
        <taxon>Enterobacteriaceae</taxon>
        <taxon>Candidatus Aschnera</taxon>
    </lineage>
</organism>
<feature type="active site" description="Proton donor" evidence="4">
    <location>
        <position position="193"/>
    </location>
</feature>
<keyword evidence="2 4" id="KW-0808">Transferase</keyword>
<dbReference type="HAMAP" id="MF_00279">
    <property type="entry name" value="PdxJ"/>
    <property type="match status" value="1"/>
</dbReference>
<feature type="active site" description="Proton acceptor" evidence="4">
    <location>
        <position position="45"/>
    </location>
</feature>
<reference evidence="6" key="1">
    <citation type="journal article" date="2023" name="Front. Microbiol.">
        <title>Genome analysis of Candidatus Aschnera chinzeii, the bacterial endosymbiont of the blood-sucking bat fly Penicillidia jenynsii (Insecta: Diptera: Nycteribiidae).</title>
        <authorList>
            <person name="Koga R."/>
            <person name="Moriyama M."/>
            <person name="Nozaki T."/>
            <person name="Fukatsu T."/>
        </authorList>
    </citation>
    <scope>NUCLEOTIDE SEQUENCE</scope>
    <source>
        <strain evidence="6">Kw-01</strain>
    </source>
</reference>
<dbReference type="GO" id="GO:0008615">
    <property type="term" value="P:pyridoxine biosynthetic process"/>
    <property type="evidence" value="ECO:0007669"/>
    <property type="project" value="UniProtKB-UniRule"/>
</dbReference>
<gene>
    <name evidence="4 6" type="primary">pdxJ</name>
    <name evidence="6" type="ORF">ACHINZ_0680</name>
</gene>
<sequence length="243" mass="27425">MKKILLGVNIDHVATLRNMRGTQYPDPIQAAFIAENSGVDNITVHLREDRRHITERDVRILQEVLRVHMNLEMSINDEIVNLACDIKPTFCCLVPEQRKEHTTERGLNLIKDISKISSAVNTLSSAGIIVSLFIDPDHNQIDIAANIPVTCIEIHTGYYANAKTIYEKEKELQRIQYAAVYAANKKLKVNAGHGLDYHNVQKIAKIPEIDELNIGHSIISRSIFSGIECAIKDMKKILYEARS</sequence>
<dbReference type="SUPFAM" id="SSF63892">
    <property type="entry name" value="Pyridoxine 5'-phosphate synthase"/>
    <property type="match status" value="1"/>
</dbReference>
<dbReference type="InterPro" id="IPR004569">
    <property type="entry name" value="PyrdxlP_synth_PdxJ"/>
</dbReference>
<evidence type="ECO:0000256" key="4">
    <source>
        <dbReference type="HAMAP-Rule" id="MF_00279"/>
    </source>
</evidence>
<feature type="binding site" evidence="4">
    <location>
        <position position="102"/>
    </location>
    <ligand>
        <name>1-deoxy-D-xylulose 5-phosphate</name>
        <dbReference type="ChEBI" id="CHEBI:57792"/>
    </ligand>
</feature>
<dbReference type="NCBIfam" id="NF003627">
    <property type="entry name" value="PRK05265.1-5"/>
    <property type="match status" value="1"/>
</dbReference>
<feature type="binding site" evidence="4">
    <location>
        <position position="52"/>
    </location>
    <ligand>
        <name>1-deoxy-D-xylulose 5-phosphate</name>
        <dbReference type="ChEBI" id="CHEBI:57792"/>
    </ligand>
</feature>
<keyword evidence="1 4" id="KW-0963">Cytoplasm</keyword>
<dbReference type="NCBIfam" id="NF003625">
    <property type="entry name" value="PRK05265.1-3"/>
    <property type="match status" value="1"/>
</dbReference>
<dbReference type="Gene3D" id="3.20.20.70">
    <property type="entry name" value="Aldolase class I"/>
    <property type="match status" value="1"/>
</dbReference>
<dbReference type="EC" id="2.6.99.2" evidence="4 5"/>
<keyword evidence="3 4" id="KW-0664">Pyridoxine biosynthesis</keyword>
<feature type="binding site" evidence="4">
    <location>
        <begin position="215"/>
        <end position="216"/>
    </location>
    <ligand>
        <name>3-amino-2-oxopropyl phosphate</name>
        <dbReference type="ChEBI" id="CHEBI:57279"/>
    </ligand>
</feature>
<evidence type="ECO:0000313" key="6">
    <source>
        <dbReference type="EMBL" id="BET44398.1"/>
    </source>
</evidence>
<feature type="binding site" evidence="4">
    <location>
        <position position="9"/>
    </location>
    <ligand>
        <name>3-amino-2-oxopropyl phosphate</name>
        <dbReference type="ChEBI" id="CHEBI:57279"/>
    </ligand>
</feature>
<dbReference type="PANTHER" id="PTHR30456:SF0">
    <property type="entry name" value="PYRIDOXINE 5'-PHOSPHATE SYNTHASE"/>
    <property type="match status" value="1"/>
</dbReference>
<reference evidence="6" key="2">
    <citation type="submission" date="2023-10" db="EMBL/GenBank/DDBJ databases">
        <authorList>
            <person name="Koga R."/>
            <person name="Fukatsu T."/>
        </authorList>
    </citation>
    <scope>NUCLEOTIDE SEQUENCE</scope>
    <source>
        <strain evidence="6">Kw-01</strain>
    </source>
</reference>
<dbReference type="GO" id="GO:0005829">
    <property type="term" value="C:cytosol"/>
    <property type="evidence" value="ECO:0007669"/>
    <property type="project" value="TreeGrafter"/>
</dbReference>
<protein>
    <recommendedName>
        <fullName evidence="4 5">Pyridoxine 5'-phosphate synthase</fullName>
        <shortName evidence="4">PNP synthase</shortName>
        <ecNumber evidence="4 5">2.6.99.2</ecNumber>
    </recommendedName>
</protein>
<name>A0AAT9G3V7_9ENTR</name>
<dbReference type="EMBL" id="AP028961">
    <property type="protein sequence ID" value="BET44398.1"/>
    <property type="molecule type" value="Genomic_DNA"/>
</dbReference>
<dbReference type="PANTHER" id="PTHR30456">
    <property type="entry name" value="PYRIDOXINE 5'-PHOSPHATE SYNTHASE"/>
    <property type="match status" value="1"/>
</dbReference>
<dbReference type="Pfam" id="PF03740">
    <property type="entry name" value="PdxJ"/>
    <property type="match status" value="1"/>
</dbReference>
<evidence type="ECO:0000256" key="1">
    <source>
        <dbReference type="ARBA" id="ARBA00022490"/>
    </source>
</evidence>
<feature type="binding site" evidence="4">
    <location>
        <position position="47"/>
    </location>
    <ligand>
        <name>1-deoxy-D-xylulose 5-phosphate</name>
        <dbReference type="ChEBI" id="CHEBI:57792"/>
    </ligand>
</feature>
<dbReference type="NCBIfam" id="TIGR00559">
    <property type="entry name" value="pdxJ"/>
    <property type="match status" value="1"/>
</dbReference>
<dbReference type="GO" id="GO:0033856">
    <property type="term" value="F:pyridoxine 5'-phosphate synthase activity"/>
    <property type="evidence" value="ECO:0007669"/>
    <property type="project" value="UniProtKB-UniRule"/>
</dbReference>
<feature type="binding site" evidence="4">
    <location>
        <position position="194"/>
    </location>
    <ligand>
        <name>3-amino-2-oxopropyl phosphate</name>
        <dbReference type="ChEBI" id="CHEBI:57279"/>
    </ligand>
</feature>
<comment type="subcellular location">
    <subcellularLocation>
        <location evidence="4">Cytoplasm</location>
    </subcellularLocation>
</comment>
<comment type="catalytic activity">
    <reaction evidence="4">
        <text>3-amino-2-oxopropyl phosphate + 1-deoxy-D-xylulose 5-phosphate = pyridoxine 5'-phosphate + phosphate + 2 H2O + H(+)</text>
        <dbReference type="Rhea" id="RHEA:15265"/>
        <dbReference type="ChEBI" id="CHEBI:15377"/>
        <dbReference type="ChEBI" id="CHEBI:15378"/>
        <dbReference type="ChEBI" id="CHEBI:43474"/>
        <dbReference type="ChEBI" id="CHEBI:57279"/>
        <dbReference type="ChEBI" id="CHEBI:57792"/>
        <dbReference type="ChEBI" id="CHEBI:58589"/>
        <dbReference type="EC" id="2.6.99.2"/>
    </reaction>
</comment>
<evidence type="ECO:0000256" key="5">
    <source>
        <dbReference type="NCBIfam" id="TIGR00559"/>
    </source>
</evidence>
<comment type="subunit">
    <text evidence="4">Homooctamer; tetramer of dimers.</text>
</comment>
<dbReference type="CDD" id="cd00003">
    <property type="entry name" value="PNPsynthase"/>
    <property type="match status" value="1"/>
</dbReference>
<feature type="active site" description="Proton acceptor" evidence="4">
    <location>
        <position position="72"/>
    </location>
</feature>
<comment type="function">
    <text evidence="4">Catalyzes the complicated ring closure reaction between the two acyclic compounds 1-deoxy-D-xylulose-5-phosphate (DXP) and 3-amino-2-oxopropyl phosphate (1-amino-acetone-3-phosphate or AAP) to form pyridoxine 5'-phosphate (PNP) and inorganic phosphate.</text>
</comment>
<accession>A0AAT9G3V7</accession>
<dbReference type="NCBIfam" id="NF003623">
    <property type="entry name" value="PRK05265.1-1"/>
    <property type="match status" value="1"/>
</dbReference>
<dbReference type="AlphaFoldDB" id="A0AAT9G3V7"/>
<comment type="pathway">
    <text evidence="4">Cofactor biosynthesis; pyridoxine 5'-phosphate biosynthesis; pyridoxine 5'-phosphate from D-erythrose 4-phosphate: step 5/5.</text>
</comment>